<protein>
    <recommendedName>
        <fullName evidence="7">Amyloid beta A4 protein-binding family B member 2</fullName>
    </recommendedName>
</protein>
<dbReference type="EnsemblMetazoa" id="G27402.1">
    <property type="protein sequence ID" value="G27402.1:cds"/>
    <property type="gene ID" value="G27402"/>
</dbReference>
<feature type="compositionally biased region" description="Low complexity" evidence="2">
    <location>
        <begin position="329"/>
        <end position="361"/>
    </location>
</feature>
<dbReference type="InterPro" id="IPR039576">
    <property type="entry name" value="APBB1/2/3"/>
</dbReference>
<evidence type="ECO:0000256" key="2">
    <source>
        <dbReference type="SAM" id="MobiDB-lite"/>
    </source>
</evidence>
<reference evidence="5" key="1">
    <citation type="submission" date="2022-08" db="UniProtKB">
        <authorList>
            <consortium name="EnsemblMetazoa"/>
        </authorList>
    </citation>
    <scope>IDENTIFICATION</scope>
    <source>
        <strain evidence="5">05x7-T-G4-1.051#20</strain>
    </source>
</reference>
<dbReference type="CDD" id="cd00201">
    <property type="entry name" value="WW"/>
    <property type="match status" value="1"/>
</dbReference>
<dbReference type="GO" id="GO:0005737">
    <property type="term" value="C:cytoplasm"/>
    <property type="evidence" value="ECO:0007669"/>
    <property type="project" value="TreeGrafter"/>
</dbReference>
<dbReference type="Proteomes" id="UP000005408">
    <property type="component" value="Unassembled WGS sequence"/>
</dbReference>
<keyword evidence="6" id="KW-1185">Reference proteome</keyword>
<dbReference type="SUPFAM" id="SSF50729">
    <property type="entry name" value="PH domain-like"/>
    <property type="match status" value="2"/>
</dbReference>
<dbReference type="InterPro" id="IPR001202">
    <property type="entry name" value="WW_dom"/>
</dbReference>
<evidence type="ECO:0000259" key="4">
    <source>
        <dbReference type="PROSITE" id="PS50020"/>
    </source>
</evidence>
<feature type="compositionally biased region" description="Basic and acidic residues" evidence="2">
    <location>
        <begin position="121"/>
        <end position="132"/>
    </location>
</feature>
<dbReference type="GO" id="GO:0005634">
    <property type="term" value="C:nucleus"/>
    <property type="evidence" value="ECO:0007669"/>
    <property type="project" value="TreeGrafter"/>
</dbReference>
<keyword evidence="1" id="KW-0677">Repeat</keyword>
<dbReference type="InterPro" id="IPR011993">
    <property type="entry name" value="PH-like_dom_sf"/>
</dbReference>
<feature type="region of interest" description="Disordered" evidence="2">
    <location>
        <begin position="227"/>
        <end position="363"/>
    </location>
</feature>
<evidence type="ECO:0000313" key="5">
    <source>
        <dbReference type="EnsemblMetazoa" id="G27402.1:cds"/>
    </source>
</evidence>
<dbReference type="AlphaFoldDB" id="A0A8W8LBN8"/>
<feature type="compositionally biased region" description="Basic and acidic residues" evidence="2">
    <location>
        <begin position="243"/>
        <end position="254"/>
    </location>
</feature>
<dbReference type="SMART" id="SM00462">
    <property type="entry name" value="PTB"/>
    <property type="match status" value="2"/>
</dbReference>
<dbReference type="PROSITE" id="PS50020">
    <property type="entry name" value="WW_DOMAIN_2"/>
    <property type="match status" value="1"/>
</dbReference>
<dbReference type="GO" id="GO:0006355">
    <property type="term" value="P:regulation of DNA-templated transcription"/>
    <property type="evidence" value="ECO:0007669"/>
    <property type="project" value="TreeGrafter"/>
</dbReference>
<dbReference type="SUPFAM" id="SSF51045">
    <property type="entry name" value="WW domain"/>
    <property type="match status" value="1"/>
</dbReference>
<feature type="domain" description="PID" evidence="3">
    <location>
        <begin position="646"/>
        <end position="721"/>
    </location>
</feature>
<evidence type="ECO:0000256" key="1">
    <source>
        <dbReference type="ARBA" id="ARBA00022737"/>
    </source>
</evidence>
<dbReference type="CDD" id="cd01271">
    <property type="entry name" value="PTB2_Fe65"/>
    <property type="match status" value="1"/>
</dbReference>
<feature type="domain" description="PID" evidence="3">
    <location>
        <begin position="403"/>
        <end position="531"/>
    </location>
</feature>
<dbReference type="Pfam" id="PF00640">
    <property type="entry name" value="PID"/>
    <property type="match status" value="1"/>
</dbReference>
<proteinExistence type="predicted"/>
<dbReference type="GO" id="GO:0001540">
    <property type="term" value="F:amyloid-beta binding"/>
    <property type="evidence" value="ECO:0007669"/>
    <property type="project" value="InterPro"/>
</dbReference>
<dbReference type="Gene3D" id="2.20.70.10">
    <property type="match status" value="1"/>
</dbReference>
<feature type="domain" description="WW" evidence="4">
    <location>
        <begin position="289"/>
        <end position="321"/>
    </location>
</feature>
<dbReference type="PROSITE" id="PS01179">
    <property type="entry name" value="PID"/>
    <property type="match status" value="2"/>
</dbReference>
<evidence type="ECO:0000259" key="3">
    <source>
        <dbReference type="PROSITE" id="PS01179"/>
    </source>
</evidence>
<dbReference type="InterPro" id="IPR006020">
    <property type="entry name" value="PTB/PI_dom"/>
</dbReference>
<dbReference type="PANTHER" id="PTHR14058">
    <property type="entry name" value="AMYLOID BETA A4 PRECURSOR PROTEIN-BINDING FAMILY B"/>
    <property type="match status" value="1"/>
</dbReference>
<dbReference type="FunFam" id="2.30.29.30:FF:000034">
    <property type="entry name" value="amyloid beta A4 precursor protein-binding family B member 2"/>
    <property type="match status" value="1"/>
</dbReference>
<evidence type="ECO:0008006" key="7">
    <source>
        <dbReference type="Google" id="ProtNLM"/>
    </source>
</evidence>
<sequence length="774" mass="86932">MLKENKLLCKSAMMFYTTDHGYSNANMTHRRRNRTRKFNLNMSWYGTLYKRIKGSQKMWTLHHNPLHDPENTFLSFSNPNYRFEDQLKMKSSKLHKEAYHNDSNIYNEVDPSSMSLLDNKSVSDKYSNESEKQQLLGDLSVDSSSSSEEEETESENKELKQNMLKNEKNLMKKEEKNSQEGGKESGKKSTGFLEYYSMLESKAKEKSQSVSSDLDLELEWSGITSPVNQTKVKFDINSPDSGIHSDARSDDGSHVHGPVNEDIYSVVNKSSEPEGSEETTPTGDPPQEVVLPPGWEKCEDEEGAYYWHIKSGTIQREPPSPTTPDVKQTTLRSLSVKSTSSSGSTTNGSVPSSPSSVSSNTEEPLKAFEGHALQYAANSLQNMSAKLDAQSEPQKTEPHEKPVRFAVQSLGWVKIAEEDLTPERSSRAVNKCIVDLSFGRNDINDVVGRWGDGKDLYMDLDSDSLRLVDTQDFTTLNSQPIQSIRVWGVGRDNGRDFAYVARDKTTRKHMCHVFRCDTPARHIANTLRDICKKIMLERHIEQNAVVQRLSRPTDLPNLEKSNGQANGQKMSFQSLYNSISFPTPMEEPKKVIRCHYLGRERVSKPTGTDILNNAIESVYSRIPPEKWMFVDVAIAPSTLTITERGKPENKIDDCRIRFLSFMGIAMENSKLGGFIMHGAEDQFYAHIFHCEPSAGPLCKTIEAACKLRFQKYLDAHGIQTPTPTQKNKLETIGETFKAGVKASAVGVQSGVKASLHGVQSVFSLLKNKVKSDQT</sequence>
<organism evidence="5 6">
    <name type="scientific">Magallana gigas</name>
    <name type="common">Pacific oyster</name>
    <name type="synonym">Crassostrea gigas</name>
    <dbReference type="NCBI Taxonomy" id="29159"/>
    <lineage>
        <taxon>Eukaryota</taxon>
        <taxon>Metazoa</taxon>
        <taxon>Spiralia</taxon>
        <taxon>Lophotrochozoa</taxon>
        <taxon>Mollusca</taxon>
        <taxon>Bivalvia</taxon>
        <taxon>Autobranchia</taxon>
        <taxon>Pteriomorphia</taxon>
        <taxon>Ostreida</taxon>
        <taxon>Ostreoidea</taxon>
        <taxon>Ostreidae</taxon>
        <taxon>Magallana</taxon>
    </lineage>
</organism>
<feature type="region of interest" description="Disordered" evidence="2">
    <location>
        <begin position="121"/>
        <end position="162"/>
    </location>
</feature>
<evidence type="ECO:0000313" key="6">
    <source>
        <dbReference type="Proteomes" id="UP000005408"/>
    </source>
</evidence>
<dbReference type="InterPro" id="IPR036020">
    <property type="entry name" value="WW_dom_sf"/>
</dbReference>
<dbReference type="Gene3D" id="2.30.29.30">
    <property type="entry name" value="Pleckstrin-homology domain (PH domain)/Phosphotyrosine-binding domain (PTB)"/>
    <property type="match status" value="2"/>
</dbReference>
<dbReference type="PANTHER" id="PTHR14058:SF8">
    <property type="entry name" value="PROTEIN FE65 HOMOLOG"/>
    <property type="match status" value="1"/>
</dbReference>
<accession>A0A8W8LBN8</accession>
<dbReference type="CDD" id="cd01272">
    <property type="entry name" value="PTB1_Fe65"/>
    <property type="match status" value="1"/>
</dbReference>
<dbReference type="FunFam" id="2.30.29.30:FF:000317">
    <property type="entry name" value="Amyloid beta A4 protein-binding family B member"/>
    <property type="match status" value="1"/>
</dbReference>
<name>A0A8W8LBN8_MAGGI</name>